<dbReference type="Gene3D" id="1.10.10.1550">
    <property type="entry name" value="ROS/MUCR transcriptional regulator protein"/>
    <property type="match status" value="1"/>
</dbReference>
<evidence type="ECO:0000313" key="3">
    <source>
        <dbReference type="EMBL" id="GEP06506.1"/>
    </source>
</evidence>
<comment type="caution">
    <text evidence="3">The sequence shown here is derived from an EMBL/GenBank/DDBJ whole genome shotgun (WGS) entry which is preliminary data.</text>
</comment>
<dbReference type="GO" id="GO:0006355">
    <property type="term" value="P:regulation of DNA-templated transcription"/>
    <property type="evidence" value="ECO:0007669"/>
    <property type="project" value="InterPro"/>
</dbReference>
<dbReference type="AlphaFoldDB" id="A0A512J981"/>
<dbReference type="GO" id="GO:0008270">
    <property type="term" value="F:zinc ion binding"/>
    <property type="evidence" value="ECO:0007669"/>
    <property type="project" value="InterPro"/>
</dbReference>
<dbReference type="GO" id="GO:0003677">
    <property type="term" value="F:DNA binding"/>
    <property type="evidence" value="ECO:0007669"/>
    <property type="project" value="InterPro"/>
</dbReference>
<reference evidence="3 5" key="3">
    <citation type="submission" date="2019-07" db="EMBL/GenBank/DDBJ databases">
        <title>Whole genome shotgun sequence of Methylobacterium oxalidis NBRC 107715.</title>
        <authorList>
            <person name="Hosoyama A."/>
            <person name="Uohara A."/>
            <person name="Ohji S."/>
            <person name="Ichikawa N."/>
        </authorList>
    </citation>
    <scope>NUCLEOTIDE SEQUENCE [LARGE SCALE GENOMIC DNA]</scope>
    <source>
        <strain evidence="3 5">NBRC 107715</strain>
    </source>
</reference>
<proteinExistence type="inferred from homology"/>
<evidence type="ECO:0000313" key="4">
    <source>
        <dbReference type="EMBL" id="GLS63916.1"/>
    </source>
</evidence>
<dbReference type="InterPro" id="IPR008807">
    <property type="entry name" value="ROS_MUCR"/>
</dbReference>
<dbReference type="Proteomes" id="UP000321960">
    <property type="component" value="Unassembled WGS sequence"/>
</dbReference>
<dbReference type="EMBL" id="BJZU01000105">
    <property type="protein sequence ID" value="GEP06506.1"/>
    <property type="molecule type" value="Genomic_DNA"/>
</dbReference>
<dbReference type="InterPro" id="IPR041920">
    <property type="entry name" value="ROS/MUCR_sf"/>
</dbReference>
<comment type="similarity">
    <text evidence="1">Belongs to the ros/MucR family.</text>
</comment>
<reference evidence="4" key="4">
    <citation type="submission" date="2023-01" db="EMBL/GenBank/DDBJ databases">
        <title>Draft genome sequence of Methylobacterium oxalidis strain NBRC 107715.</title>
        <authorList>
            <person name="Sun Q."/>
            <person name="Mori K."/>
        </authorList>
    </citation>
    <scope>NUCLEOTIDE SEQUENCE</scope>
    <source>
        <strain evidence="4">NBRC 107715</strain>
    </source>
</reference>
<evidence type="ECO:0000313" key="5">
    <source>
        <dbReference type="Proteomes" id="UP000321960"/>
    </source>
</evidence>
<name>A0A512J981_9HYPH</name>
<feature type="region of interest" description="Disordered" evidence="2">
    <location>
        <begin position="132"/>
        <end position="159"/>
    </location>
</feature>
<gene>
    <name evidence="4" type="ORF">GCM10007888_22970</name>
    <name evidence="3" type="ORF">MOX02_45440</name>
</gene>
<reference evidence="6" key="2">
    <citation type="journal article" date="2019" name="Int. J. Syst. Evol. Microbiol.">
        <title>The Global Catalogue of Microorganisms (GCM) 10K type strain sequencing project: providing services to taxonomists for standard genome sequencing and annotation.</title>
        <authorList>
            <consortium name="The Broad Institute Genomics Platform"/>
            <consortium name="The Broad Institute Genome Sequencing Center for Infectious Disease"/>
            <person name="Wu L."/>
            <person name="Ma J."/>
        </authorList>
    </citation>
    <scope>NUCLEOTIDE SEQUENCE [LARGE SCALE GENOMIC DNA]</scope>
    <source>
        <strain evidence="6">NBRC 107715</strain>
    </source>
</reference>
<evidence type="ECO:0000256" key="2">
    <source>
        <dbReference type="SAM" id="MobiDB-lite"/>
    </source>
</evidence>
<organism evidence="3 5">
    <name type="scientific">Methylobacterium oxalidis</name>
    <dbReference type="NCBI Taxonomy" id="944322"/>
    <lineage>
        <taxon>Bacteria</taxon>
        <taxon>Pseudomonadati</taxon>
        <taxon>Pseudomonadota</taxon>
        <taxon>Alphaproteobacteria</taxon>
        <taxon>Hyphomicrobiales</taxon>
        <taxon>Methylobacteriaceae</taxon>
        <taxon>Methylobacterium</taxon>
    </lineage>
</organism>
<feature type="compositionally biased region" description="Basic residues" evidence="2">
    <location>
        <begin position="149"/>
        <end position="159"/>
    </location>
</feature>
<dbReference type="Proteomes" id="UP001156856">
    <property type="component" value="Unassembled WGS sequence"/>
</dbReference>
<evidence type="ECO:0000313" key="6">
    <source>
        <dbReference type="Proteomes" id="UP001156856"/>
    </source>
</evidence>
<dbReference type="Pfam" id="PF05443">
    <property type="entry name" value="ROS_MUCR"/>
    <property type="match status" value="1"/>
</dbReference>
<keyword evidence="6" id="KW-1185">Reference proteome</keyword>
<evidence type="ECO:0000256" key="1">
    <source>
        <dbReference type="ARBA" id="ARBA00007031"/>
    </source>
</evidence>
<accession>A0A512J981</accession>
<reference evidence="4" key="1">
    <citation type="journal article" date="2014" name="Int. J. Syst. Evol. Microbiol.">
        <title>Complete genome of a new Firmicutes species belonging to the dominant human colonic microbiota ('Ruminococcus bicirculans') reveals two chromosomes and a selective capacity to utilize plant glucans.</title>
        <authorList>
            <consortium name="NISC Comparative Sequencing Program"/>
            <person name="Wegmann U."/>
            <person name="Louis P."/>
            <person name="Goesmann A."/>
            <person name="Henrissat B."/>
            <person name="Duncan S.H."/>
            <person name="Flint H.J."/>
        </authorList>
    </citation>
    <scope>NUCLEOTIDE SEQUENCE</scope>
    <source>
        <strain evidence="4">NBRC 107715</strain>
    </source>
</reference>
<protein>
    <submittedName>
        <fullName evidence="4">Transcriptional regulator</fullName>
    </submittedName>
</protein>
<dbReference type="EMBL" id="BSPK01000031">
    <property type="protein sequence ID" value="GLS63916.1"/>
    <property type="molecule type" value="Genomic_DNA"/>
</dbReference>
<dbReference type="RefSeq" id="WP_373866777.1">
    <property type="nucleotide sequence ID" value="NZ_BJZU01000105.1"/>
</dbReference>
<sequence>MIEEMQGPSPDFIGLAADIVSAYVTKNSLPVADLPGLIAGVHAALSGLAAGGPQTNAEEEVQKTTPSQIRKSITPDALISFIDGKPYKTLKRHLTGHGLDPHSYRQRFGLPNDYPMVCASYAAQRSELAKSIGLGRPGARASDEETAKAPKRRGRRKAA</sequence>